<proteinExistence type="predicted"/>
<dbReference type="RefSeq" id="XP_002182215.1">
    <property type="nucleotide sequence ID" value="XM_002182179.1"/>
</dbReference>
<dbReference type="InParanoid" id="B7G5B1"/>
<feature type="region of interest" description="Disordered" evidence="1">
    <location>
        <begin position="1"/>
        <end position="35"/>
    </location>
</feature>
<dbReference type="GeneID" id="7203109"/>
<dbReference type="KEGG" id="pti:PHATRDRAFT_47902"/>
<evidence type="ECO:0000313" key="3">
    <source>
        <dbReference type="Proteomes" id="UP000000759"/>
    </source>
</evidence>
<dbReference type="OrthoDB" id="10627920at2759"/>
<dbReference type="HOGENOM" id="CLU_1386574_0_0_1"/>
<dbReference type="EMBL" id="CM000617">
    <property type="protein sequence ID" value="EEC46116.1"/>
    <property type="molecule type" value="Genomic_DNA"/>
</dbReference>
<sequence>MLDALGSDSRLDMKKDQDQREEIPGSTPVPSSLLSTSAEQASIDTIAGSLDFDLSNHVRVSRPILRVLTQEESLQLCHLKHSSMISSARPPHHVKFDTVEIRAYPIILGCNPAVTKGPPLTINWDHCCGVIEPVDEYEAKRLPRKSAILLRKSSLERQSLLKEEGFGSDDFRMAEAAVDEIKNRESFPSMESLTYLP</sequence>
<dbReference type="AlphaFoldDB" id="B7G5B1"/>
<feature type="compositionally biased region" description="Basic and acidic residues" evidence="1">
    <location>
        <begin position="9"/>
        <end position="23"/>
    </location>
</feature>
<name>B7G5B1_PHATC</name>
<reference evidence="2 3" key="1">
    <citation type="journal article" date="2008" name="Nature">
        <title>The Phaeodactylum genome reveals the evolutionary history of diatom genomes.</title>
        <authorList>
            <person name="Bowler C."/>
            <person name="Allen A.E."/>
            <person name="Badger J.H."/>
            <person name="Grimwood J."/>
            <person name="Jabbari K."/>
            <person name="Kuo A."/>
            <person name="Maheswari U."/>
            <person name="Martens C."/>
            <person name="Maumus F."/>
            <person name="Otillar R.P."/>
            <person name="Rayko E."/>
            <person name="Salamov A."/>
            <person name="Vandepoele K."/>
            <person name="Beszteri B."/>
            <person name="Gruber A."/>
            <person name="Heijde M."/>
            <person name="Katinka M."/>
            <person name="Mock T."/>
            <person name="Valentin K."/>
            <person name="Verret F."/>
            <person name="Berges J.A."/>
            <person name="Brownlee C."/>
            <person name="Cadoret J.P."/>
            <person name="Chiovitti A."/>
            <person name="Choi C.J."/>
            <person name="Coesel S."/>
            <person name="De Martino A."/>
            <person name="Detter J.C."/>
            <person name="Durkin C."/>
            <person name="Falciatore A."/>
            <person name="Fournet J."/>
            <person name="Haruta M."/>
            <person name="Huysman M.J."/>
            <person name="Jenkins B.D."/>
            <person name="Jiroutova K."/>
            <person name="Jorgensen R.E."/>
            <person name="Joubert Y."/>
            <person name="Kaplan A."/>
            <person name="Kroger N."/>
            <person name="Kroth P.G."/>
            <person name="La Roche J."/>
            <person name="Lindquist E."/>
            <person name="Lommer M."/>
            <person name="Martin-Jezequel V."/>
            <person name="Lopez P.J."/>
            <person name="Lucas S."/>
            <person name="Mangogna M."/>
            <person name="McGinnis K."/>
            <person name="Medlin L.K."/>
            <person name="Montsant A."/>
            <person name="Oudot-Le Secq M.P."/>
            <person name="Napoli C."/>
            <person name="Obornik M."/>
            <person name="Parker M.S."/>
            <person name="Petit J.L."/>
            <person name="Porcel B.M."/>
            <person name="Poulsen N."/>
            <person name="Robison M."/>
            <person name="Rychlewski L."/>
            <person name="Rynearson T.A."/>
            <person name="Schmutz J."/>
            <person name="Shapiro H."/>
            <person name="Siaut M."/>
            <person name="Stanley M."/>
            <person name="Sussman M.R."/>
            <person name="Taylor A.R."/>
            <person name="Vardi A."/>
            <person name="von Dassow P."/>
            <person name="Vyverman W."/>
            <person name="Willis A."/>
            <person name="Wyrwicz L.S."/>
            <person name="Rokhsar D.S."/>
            <person name="Weissenbach J."/>
            <person name="Armbrust E.V."/>
            <person name="Green B.R."/>
            <person name="Van de Peer Y."/>
            <person name="Grigoriev I.V."/>
        </authorList>
    </citation>
    <scope>NUCLEOTIDE SEQUENCE [LARGE SCALE GENOMIC DNA]</scope>
    <source>
        <strain evidence="2 3">CCAP 1055/1</strain>
    </source>
</reference>
<protein>
    <submittedName>
        <fullName evidence="2">Uncharacterized protein</fullName>
    </submittedName>
</protein>
<evidence type="ECO:0000313" key="2">
    <source>
        <dbReference type="EMBL" id="EEC46116.1"/>
    </source>
</evidence>
<feature type="compositionally biased region" description="Low complexity" evidence="1">
    <location>
        <begin position="26"/>
        <end position="35"/>
    </location>
</feature>
<dbReference type="Proteomes" id="UP000000759">
    <property type="component" value="Chromosome 15"/>
</dbReference>
<keyword evidence="3" id="KW-1185">Reference proteome</keyword>
<gene>
    <name evidence="2" type="ORF">PHATRDRAFT_47902</name>
</gene>
<organism evidence="2 3">
    <name type="scientific">Phaeodactylum tricornutum (strain CCAP 1055/1)</name>
    <dbReference type="NCBI Taxonomy" id="556484"/>
    <lineage>
        <taxon>Eukaryota</taxon>
        <taxon>Sar</taxon>
        <taxon>Stramenopiles</taxon>
        <taxon>Ochrophyta</taxon>
        <taxon>Bacillariophyta</taxon>
        <taxon>Bacillariophyceae</taxon>
        <taxon>Bacillariophycidae</taxon>
        <taxon>Naviculales</taxon>
        <taxon>Phaeodactylaceae</taxon>
        <taxon>Phaeodactylum</taxon>
    </lineage>
</organism>
<reference evidence="3" key="2">
    <citation type="submission" date="2008-08" db="EMBL/GenBank/DDBJ databases">
        <authorList>
            <consortium name="Diatom Consortium"/>
            <person name="Grigoriev I."/>
            <person name="Grimwood J."/>
            <person name="Kuo A."/>
            <person name="Otillar R.P."/>
            <person name="Salamov A."/>
            <person name="Detter J.C."/>
            <person name="Lindquist E."/>
            <person name="Shapiro H."/>
            <person name="Lucas S."/>
            <person name="Glavina del Rio T."/>
            <person name="Pitluck S."/>
            <person name="Rokhsar D."/>
            <person name="Bowler C."/>
        </authorList>
    </citation>
    <scope>GENOME REANNOTATION</scope>
    <source>
        <strain evidence="3">CCAP 1055/1</strain>
    </source>
</reference>
<dbReference type="PaxDb" id="2850-Phatr47902"/>
<evidence type="ECO:0000256" key="1">
    <source>
        <dbReference type="SAM" id="MobiDB-lite"/>
    </source>
</evidence>
<accession>B7G5B1</accession>